<reference evidence="2" key="1">
    <citation type="journal article" date="2011" name="MBio">
        <title>Novel metabolic attributes of the genus Cyanothece, comprising a group of unicellular nitrogen-fixing Cyanobacteria.</title>
        <authorList>
            <person name="Bandyopadhyay A."/>
            <person name="Elvitigala T."/>
            <person name="Welsh E."/>
            <person name="Stockel J."/>
            <person name="Liberton M."/>
            <person name="Min H."/>
            <person name="Sherman L.A."/>
            <person name="Pakrasi H.B."/>
        </authorList>
    </citation>
    <scope>NUCLEOTIDE SEQUENCE [LARGE SCALE GENOMIC DNA]</scope>
    <source>
        <strain evidence="2">PCC 7424</strain>
    </source>
</reference>
<accession>B7KG00</accession>
<dbReference type="AlphaFoldDB" id="B7KG00"/>
<dbReference type="EMBL" id="CP001291">
    <property type="protein sequence ID" value="ACK69193.1"/>
    <property type="molecule type" value="Genomic_DNA"/>
</dbReference>
<organism evidence="1 2">
    <name type="scientific">Gloeothece citriformis (strain PCC 7424)</name>
    <name type="common">Cyanothece sp. (strain PCC 7424)</name>
    <dbReference type="NCBI Taxonomy" id="65393"/>
    <lineage>
        <taxon>Bacteria</taxon>
        <taxon>Bacillati</taxon>
        <taxon>Cyanobacteriota</taxon>
        <taxon>Cyanophyceae</taxon>
        <taxon>Oscillatoriophycideae</taxon>
        <taxon>Chroococcales</taxon>
        <taxon>Aphanothecaceae</taxon>
        <taxon>Gloeothece</taxon>
        <taxon>Gloeothece citriformis</taxon>
    </lineage>
</organism>
<protein>
    <submittedName>
        <fullName evidence="1">Uncharacterized protein</fullName>
    </submittedName>
</protein>
<dbReference type="HOGENOM" id="CLU_3342805_0_0_3"/>
<dbReference type="KEGG" id="cyc:PCC7424_0737"/>
<keyword evidence="2" id="KW-1185">Reference proteome</keyword>
<gene>
    <name evidence="1" type="ordered locus">PCC7424_0737</name>
</gene>
<dbReference type="Proteomes" id="UP000002384">
    <property type="component" value="Chromosome"/>
</dbReference>
<evidence type="ECO:0000313" key="1">
    <source>
        <dbReference type="EMBL" id="ACK69193.1"/>
    </source>
</evidence>
<proteinExistence type="predicted"/>
<name>B7KG00_GLOC7</name>
<sequence>MQRAGGKKLASIEFDNLKMSVPFASTVIQLVILTKQY</sequence>
<evidence type="ECO:0000313" key="2">
    <source>
        <dbReference type="Proteomes" id="UP000002384"/>
    </source>
</evidence>